<sequence length="217" mass="23122">MTGNSDKLFVKICGITHPRQAELTAAAGADAIGLVFYPPSPRNVDVSLARRIANAAAPVPCVGVFVNETPAKIIKTAQNLKLAAVQLHGNEPAEDAREIMGAGIKVIKFFRPDSLPLVDYPADVYLIEGSKGELPGGNGTVWNYHIPERFRKRAVLLAGGLGPDNLARACEAALPDGVDASSSLEIGPGIKDIKLVEKFINSAKNLKINVPLRRILI</sequence>
<evidence type="ECO:0000256" key="6">
    <source>
        <dbReference type="ARBA" id="ARBA00022822"/>
    </source>
</evidence>
<dbReference type="Proteomes" id="UP000188181">
    <property type="component" value="Chromosome"/>
</dbReference>
<protein>
    <recommendedName>
        <fullName evidence="4 9">N-(5'-phosphoribosyl)anthranilate isomerase</fullName>
        <shortName evidence="9">PRAI</shortName>
        <ecNumber evidence="3 9">5.3.1.24</ecNumber>
    </recommendedName>
</protein>
<dbReference type="HAMAP" id="MF_00135">
    <property type="entry name" value="PRAI"/>
    <property type="match status" value="1"/>
</dbReference>
<dbReference type="OrthoDB" id="9786954at2"/>
<dbReference type="InterPro" id="IPR013785">
    <property type="entry name" value="Aldolase_TIM"/>
</dbReference>
<evidence type="ECO:0000313" key="11">
    <source>
        <dbReference type="EMBL" id="AQQ70773.1"/>
    </source>
</evidence>
<dbReference type="GO" id="GO:0004640">
    <property type="term" value="F:phosphoribosylanthranilate isomerase activity"/>
    <property type="evidence" value="ECO:0007669"/>
    <property type="project" value="UniProtKB-UniRule"/>
</dbReference>
<dbReference type="InterPro" id="IPR001240">
    <property type="entry name" value="PRAI_dom"/>
</dbReference>
<evidence type="ECO:0000256" key="5">
    <source>
        <dbReference type="ARBA" id="ARBA00022605"/>
    </source>
</evidence>
<dbReference type="EMBL" id="CP019646">
    <property type="protein sequence ID" value="AQQ70773.1"/>
    <property type="molecule type" value="Genomic_DNA"/>
</dbReference>
<dbReference type="SUPFAM" id="SSF51366">
    <property type="entry name" value="Ribulose-phoshate binding barrel"/>
    <property type="match status" value="1"/>
</dbReference>
<dbReference type="InterPro" id="IPR044643">
    <property type="entry name" value="TrpF_fam"/>
</dbReference>
<dbReference type="PANTHER" id="PTHR42894">
    <property type="entry name" value="N-(5'-PHOSPHORIBOSYL)ANTHRANILATE ISOMERASE"/>
    <property type="match status" value="1"/>
</dbReference>
<dbReference type="RefSeq" id="WP_146683011.1">
    <property type="nucleotide sequence ID" value="NZ_CP019646.1"/>
</dbReference>
<evidence type="ECO:0000256" key="9">
    <source>
        <dbReference type="HAMAP-Rule" id="MF_00135"/>
    </source>
</evidence>
<evidence type="ECO:0000256" key="3">
    <source>
        <dbReference type="ARBA" id="ARBA00012572"/>
    </source>
</evidence>
<comment type="similarity">
    <text evidence="9">Belongs to the TrpF family.</text>
</comment>
<evidence type="ECO:0000256" key="8">
    <source>
        <dbReference type="ARBA" id="ARBA00023235"/>
    </source>
</evidence>
<keyword evidence="6 9" id="KW-0822">Tryptophan biosynthesis</keyword>
<keyword evidence="5 9" id="KW-0028">Amino-acid biosynthesis</keyword>
<accession>A0A1Q2MDJ3</accession>
<evidence type="ECO:0000256" key="7">
    <source>
        <dbReference type="ARBA" id="ARBA00023141"/>
    </source>
</evidence>
<dbReference type="STRING" id="1851148.SMSP2_01134"/>
<organism evidence="11 12">
    <name type="scientific">Limihaloglobus sulfuriphilus</name>
    <dbReference type="NCBI Taxonomy" id="1851148"/>
    <lineage>
        <taxon>Bacteria</taxon>
        <taxon>Pseudomonadati</taxon>
        <taxon>Planctomycetota</taxon>
        <taxon>Phycisphaerae</taxon>
        <taxon>Sedimentisphaerales</taxon>
        <taxon>Sedimentisphaeraceae</taxon>
        <taxon>Limihaloglobus</taxon>
    </lineage>
</organism>
<keyword evidence="8 9" id="KW-0413">Isomerase</keyword>
<evidence type="ECO:0000256" key="1">
    <source>
        <dbReference type="ARBA" id="ARBA00001164"/>
    </source>
</evidence>
<feature type="domain" description="N-(5'phosphoribosyl) anthranilate isomerase (PRAI)" evidence="10">
    <location>
        <begin position="10"/>
        <end position="201"/>
    </location>
</feature>
<dbReference type="AlphaFoldDB" id="A0A1Q2MDJ3"/>
<dbReference type="KEGG" id="pbas:SMSP2_01134"/>
<reference evidence="12" key="1">
    <citation type="submission" date="2017-02" db="EMBL/GenBank/DDBJ databases">
        <title>Comparative genomics and description of representatives of a novel lineage of planctomycetes thriving in anoxic sediments.</title>
        <authorList>
            <person name="Spring S."/>
            <person name="Bunk B."/>
            <person name="Sproer C."/>
        </authorList>
    </citation>
    <scope>NUCLEOTIDE SEQUENCE [LARGE SCALE GENOMIC DNA]</scope>
    <source>
        <strain evidence="12">SM-Chi-D1</strain>
    </source>
</reference>
<dbReference type="Pfam" id="PF00697">
    <property type="entry name" value="PRAI"/>
    <property type="match status" value="1"/>
</dbReference>
<dbReference type="GO" id="GO:0000162">
    <property type="term" value="P:L-tryptophan biosynthetic process"/>
    <property type="evidence" value="ECO:0007669"/>
    <property type="project" value="UniProtKB-UniRule"/>
</dbReference>
<keyword evidence="7 9" id="KW-0057">Aromatic amino acid biosynthesis</keyword>
<dbReference type="InterPro" id="IPR011060">
    <property type="entry name" value="RibuloseP-bd_barrel"/>
</dbReference>
<evidence type="ECO:0000256" key="4">
    <source>
        <dbReference type="ARBA" id="ARBA00022272"/>
    </source>
</evidence>
<dbReference type="EC" id="5.3.1.24" evidence="3 9"/>
<gene>
    <name evidence="9 11" type="primary">trpF</name>
    <name evidence="11" type="ORF">SMSP2_01134</name>
</gene>
<evidence type="ECO:0000313" key="12">
    <source>
        <dbReference type="Proteomes" id="UP000188181"/>
    </source>
</evidence>
<comment type="pathway">
    <text evidence="2 9">Amino-acid biosynthesis; L-tryptophan biosynthesis; L-tryptophan from chorismate: step 3/5.</text>
</comment>
<name>A0A1Q2MDJ3_9BACT</name>
<comment type="catalytic activity">
    <reaction evidence="1 9">
        <text>N-(5-phospho-beta-D-ribosyl)anthranilate = 1-(2-carboxyphenylamino)-1-deoxy-D-ribulose 5-phosphate</text>
        <dbReference type="Rhea" id="RHEA:21540"/>
        <dbReference type="ChEBI" id="CHEBI:18277"/>
        <dbReference type="ChEBI" id="CHEBI:58613"/>
        <dbReference type="EC" id="5.3.1.24"/>
    </reaction>
</comment>
<evidence type="ECO:0000259" key="10">
    <source>
        <dbReference type="Pfam" id="PF00697"/>
    </source>
</evidence>
<dbReference type="PANTHER" id="PTHR42894:SF1">
    <property type="entry name" value="N-(5'-PHOSPHORIBOSYL)ANTHRANILATE ISOMERASE"/>
    <property type="match status" value="1"/>
</dbReference>
<keyword evidence="12" id="KW-1185">Reference proteome</keyword>
<evidence type="ECO:0000256" key="2">
    <source>
        <dbReference type="ARBA" id="ARBA00004664"/>
    </source>
</evidence>
<dbReference type="Gene3D" id="3.20.20.70">
    <property type="entry name" value="Aldolase class I"/>
    <property type="match status" value="1"/>
</dbReference>
<dbReference type="UniPathway" id="UPA00035">
    <property type="reaction ID" value="UER00042"/>
</dbReference>
<proteinExistence type="inferred from homology"/>
<dbReference type="CDD" id="cd00405">
    <property type="entry name" value="PRAI"/>
    <property type="match status" value="1"/>
</dbReference>